<feature type="domain" description="Metallo-beta-lactamase" evidence="6">
    <location>
        <begin position="17"/>
        <end position="207"/>
    </location>
</feature>
<dbReference type="InterPro" id="IPR025069">
    <property type="entry name" value="Cpsf2_C"/>
</dbReference>
<dbReference type="CDD" id="cd16293">
    <property type="entry name" value="CPSF2-like_MBL-fold"/>
    <property type="match status" value="1"/>
</dbReference>
<dbReference type="SMART" id="SM00849">
    <property type="entry name" value="Lactamase_B"/>
    <property type="match status" value="1"/>
</dbReference>
<dbReference type="Pfam" id="PF13299">
    <property type="entry name" value="CPSF100_C"/>
    <property type="match status" value="1"/>
</dbReference>
<feature type="region of interest" description="Disordered" evidence="5">
    <location>
        <begin position="703"/>
        <end position="722"/>
    </location>
</feature>
<evidence type="ECO:0000256" key="5">
    <source>
        <dbReference type="SAM" id="MobiDB-lite"/>
    </source>
</evidence>
<dbReference type="InterPro" id="IPR027075">
    <property type="entry name" value="CPSF2"/>
</dbReference>
<dbReference type="SUPFAM" id="SSF56281">
    <property type="entry name" value="Metallo-hydrolase/oxidoreductase"/>
    <property type="match status" value="1"/>
</dbReference>
<organism evidence="8 9">
    <name type="scientific">Tetradesmus obliquus</name>
    <name type="common">Green alga</name>
    <name type="synonym">Acutodesmus obliquus</name>
    <dbReference type="NCBI Taxonomy" id="3088"/>
    <lineage>
        <taxon>Eukaryota</taxon>
        <taxon>Viridiplantae</taxon>
        <taxon>Chlorophyta</taxon>
        <taxon>core chlorophytes</taxon>
        <taxon>Chlorophyceae</taxon>
        <taxon>CS clade</taxon>
        <taxon>Sphaeropleales</taxon>
        <taxon>Scenedesmaceae</taxon>
        <taxon>Tetradesmus</taxon>
    </lineage>
</organism>
<dbReference type="PANTHER" id="PTHR45922:SF1">
    <property type="entry name" value="CLEAVAGE AND POLYADENYLATION SPECIFICITY FACTOR SUBUNIT 2"/>
    <property type="match status" value="1"/>
</dbReference>
<gene>
    <name evidence="8" type="ORF">OEZ85_003979</name>
</gene>
<dbReference type="Gene3D" id="3.60.15.10">
    <property type="entry name" value="Ribonuclease Z/Hydroxyacylglutathione hydrolase-like"/>
    <property type="match status" value="1"/>
</dbReference>
<dbReference type="InterPro" id="IPR036866">
    <property type="entry name" value="RibonucZ/Hydroxyglut_hydro"/>
</dbReference>
<reference evidence="8 9" key="1">
    <citation type="submission" date="2023-05" db="EMBL/GenBank/DDBJ databases">
        <title>A 100% complete, gapless, phased diploid assembly of the Scenedesmus obliquus UTEX 3031 genome.</title>
        <authorList>
            <person name="Biondi T.C."/>
            <person name="Hanschen E.R."/>
            <person name="Kwon T."/>
            <person name="Eng W."/>
            <person name="Kruse C.P.S."/>
            <person name="Koehler S.I."/>
            <person name="Kunde Y."/>
            <person name="Gleasner C.D."/>
            <person name="You Mak K.T."/>
            <person name="Polle J."/>
            <person name="Hovde B.T."/>
            <person name="Starkenburg S.R."/>
        </authorList>
    </citation>
    <scope>NUCLEOTIDE SEQUENCE [LARGE SCALE GENOMIC DNA]</scope>
    <source>
        <strain evidence="8 9">DOE0152z</strain>
    </source>
</reference>
<dbReference type="EMBL" id="CP126217">
    <property type="protein sequence ID" value="WIA19348.1"/>
    <property type="molecule type" value="Genomic_DNA"/>
</dbReference>
<dbReference type="InterPro" id="IPR035639">
    <property type="entry name" value="CPSF2_MBL"/>
</dbReference>
<evidence type="ECO:0000313" key="8">
    <source>
        <dbReference type="EMBL" id="WIA19348.1"/>
    </source>
</evidence>
<name>A0ABY8UD06_TETOB</name>
<evidence type="ECO:0000256" key="4">
    <source>
        <dbReference type="RuleBase" id="RU365006"/>
    </source>
</evidence>
<dbReference type="Pfam" id="PF16661">
    <property type="entry name" value="Lactamase_B_6"/>
    <property type="match status" value="1"/>
</dbReference>
<evidence type="ECO:0000313" key="9">
    <source>
        <dbReference type="Proteomes" id="UP001244341"/>
    </source>
</evidence>
<dbReference type="PANTHER" id="PTHR45922">
    <property type="entry name" value="CLEAVAGE AND POLYADENYLATION SPECIFICITY FACTOR SUBUNIT 2"/>
    <property type="match status" value="1"/>
</dbReference>
<dbReference type="InterPro" id="IPR001279">
    <property type="entry name" value="Metallo-B-lactamas"/>
</dbReference>
<evidence type="ECO:0000256" key="1">
    <source>
        <dbReference type="ARBA" id="ARBA00004123"/>
    </source>
</evidence>
<protein>
    <recommendedName>
        <fullName evidence="4">Cleavage and polyadenylation specificity factor subunit 2</fullName>
    </recommendedName>
    <alternativeName>
        <fullName evidence="4">Cleavage and polyadenylation specificity factor 100 kDa subunit</fullName>
    </alternativeName>
</protein>
<dbReference type="InterPro" id="IPR022712">
    <property type="entry name" value="Beta_Casp"/>
</dbReference>
<dbReference type="Pfam" id="PF10996">
    <property type="entry name" value="Beta-Casp"/>
    <property type="match status" value="1"/>
</dbReference>
<comment type="similarity">
    <text evidence="4">Belongs to the metallo-beta-lactamase superfamily. RNA-metabolizing metallo-beta-lactamase-like family. CPSF2/YSH1 subfamily.</text>
</comment>
<feature type="compositionally biased region" description="Low complexity" evidence="5">
    <location>
        <begin position="703"/>
        <end position="713"/>
    </location>
</feature>
<keyword evidence="4" id="KW-0694">RNA-binding</keyword>
<keyword evidence="9" id="KW-1185">Reference proteome</keyword>
<evidence type="ECO:0000259" key="6">
    <source>
        <dbReference type="SMART" id="SM00849"/>
    </source>
</evidence>
<comment type="subcellular location">
    <subcellularLocation>
        <location evidence="1 4">Nucleus</location>
    </subcellularLocation>
</comment>
<evidence type="ECO:0000256" key="2">
    <source>
        <dbReference type="ARBA" id="ARBA00022664"/>
    </source>
</evidence>
<evidence type="ECO:0000259" key="7">
    <source>
        <dbReference type="SMART" id="SM01027"/>
    </source>
</evidence>
<dbReference type="Proteomes" id="UP001244341">
    <property type="component" value="Chromosome 10b"/>
</dbReference>
<accession>A0ABY8UD06</accession>
<sequence>MTATLQFRPVYGAESDDPFCFLLKIGSVTVLLDCGWNEQFDLQLLQPLLQAAPDVDLVLLSHPDTRHVGALPYLVAKGGLKAPVYAAAPVAKLGMMFMYDHHASRNEVSDFSLFGLEDIDKAFTNTVKPVKHHQPVKLVLQGTALRIVGYPAGHMLGGTVWVLEAGSEVVVYGVDTNHNKERHLNGGQLSNVPSRPALLITDCSRVHIKAMNRATREKALKDAILGVLRRQGSVLLPVDSAGRMLELLLTLEKMWATTEPRLPYPLALLSHVGGSTIDYARNMIEWMSDEVQREFNVSNTNPLQTQHFKNTIRLCHCPADVNRLCGPGPKVVLATGITLEAGLARQMLLQWGADPRNAVLFTQPPRGGTLAADLLSPRPPGPLSLSLLVGRRVPLQGAELEAFEAARLLAEAAAAAAGEEEAAAAAAVLPMRESSGVLSQLKRSNTGAVEQVLPEQHAAFDAFGSDSAMAEEGVLMDGFAPPAGAMYAMFPDEQELLQQEWDAYGAVVDTSGLRMTDEALEAGAAAAEEEDQDVEDVPTKVVHEQVSLSFAATAQLLEGYSGASDARSLRTIVANLAPRALVLIGGGMIETMEMANECKRELPPQQTRVYTPATGETVTLPLAPSYPVAISSTLLHGLSKHALTSGNITYDVAWLDGEFSARPSSTASAEDASAAGSSSTTAAQAAGCEPAFILLPPGTAAAAQDALQQQQQHSGGGGGGGSLQGAGSLAAAAAAAANGEHFEAAAAADAVEGASAAAAAAAGGGGEAMDVDGSAALDDAAAAAVAAAAAAVGDHGGIFIGNVKLSEVKQALAAVGVPSEFRPGGRLVVGGSLLVRRDGPEGQLLMEGPLCEDYFKVRDVVYSQYNVC</sequence>
<evidence type="ECO:0000256" key="3">
    <source>
        <dbReference type="ARBA" id="ARBA00023242"/>
    </source>
</evidence>
<dbReference type="SMART" id="SM01027">
    <property type="entry name" value="Beta-Casp"/>
    <property type="match status" value="1"/>
</dbReference>
<proteinExistence type="inferred from homology"/>
<feature type="domain" description="Beta-Casp" evidence="7">
    <location>
        <begin position="244"/>
        <end position="374"/>
    </location>
</feature>
<keyword evidence="3 4" id="KW-0539">Nucleus</keyword>
<keyword evidence="2 4" id="KW-0507">mRNA processing</keyword>